<comment type="caution">
    <text evidence="2">The sequence shown here is derived from an EMBL/GenBank/DDBJ whole genome shotgun (WGS) entry which is preliminary data.</text>
</comment>
<dbReference type="AlphaFoldDB" id="A0A934W2N1"/>
<evidence type="ECO:0000313" key="3">
    <source>
        <dbReference type="Proteomes" id="UP000640485"/>
    </source>
</evidence>
<protein>
    <submittedName>
        <fullName evidence="2">Uncharacterized protein</fullName>
    </submittedName>
</protein>
<feature type="compositionally biased region" description="Polar residues" evidence="1">
    <location>
        <begin position="42"/>
        <end position="53"/>
    </location>
</feature>
<sequence length="59" mass="7108">MSVFSFFLWQKAEIWTPCFHFVEDEQIRCFEPYGPVKKRAEQSTPHKLTSESSTRARRR</sequence>
<dbReference type="RefSeq" id="WP_200689169.1">
    <property type="nucleotide sequence ID" value="NZ_JAEPRQ010000010.1"/>
</dbReference>
<evidence type="ECO:0000313" key="2">
    <source>
        <dbReference type="EMBL" id="MBK4217949.1"/>
    </source>
</evidence>
<feature type="region of interest" description="Disordered" evidence="1">
    <location>
        <begin position="37"/>
        <end position="59"/>
    </location>
</feature>
<gene>
    <name evidence="2" type="ORF">JJJ17_18630</name>
</gene>
<dbReference type="Proteomes" id="UP000640485">
    <property type="component" value="Unassembled WGS sequence"/>
</dbReference>
<dbReference type="EMBL" id="JAEPRQ010000010">
    <property type="protein sequence ID" value="MBK4217949.1"/>
    <property type="molecule type" value="Genomic_DNA"/>
</dbReference>
<evidence type="ECO:0000256" key="1">
    <source>
        <dbReference type="SAM" id="MobiDB-lite"/>
    </source>
</evidence>
<organism evidence="2 3">
    <name type="scientific">Paracoccus caeni</name>
    <dbReference type="NCBI Taxonomy" id="657651"/>
    <lineage>
        <taxon>Bacteria</taxon>
        <taxon>Pseudomonadati</taxon>
        <taxon>Pseudomonadota</taxon>
        <taxon>Alphaproteobacteria</taxon>
        <taxon>Rhodobacterales</taxon>
        <taxon>Paracoccaceae</taxon>
        <taxon>Paracoccus</taxon>
    </lineage>
</organism>
<accession>A0A934W2N1</accession>
<name>A0A934W2N1_9RHOB</name>
<reference evidence="2" key="1">
    <citation type="submission" date="2021-01" db="EMBL/GenBank/DDBJ databases">
        <title>Paracoccus amoyensis sp. nov., isolated from the surface seawater along the coast of Xiamen Island, China.</title>
        <authorList>
            <person name="Lyu L."/>
        </authorList>
    </citation>
    <scope>NUCLEOTIDE SEQUENCE</scope>
    <source>
        <strain evidence="2">MJ17</strain>
    </source>
</reference>
<proteinExistence type="predicted"/>
<keyword evidence="3" id="KW-1185">Reference proteome</keyword>